<keyword evidence="5" id="KW-1185">Reference proteome</keyword>
<keyword evidence="3 4" id="KW-0560">Oxidoreductase</keyword>
<dbReference type="InterPro" id="IPR020946">
    <property type="entry name" value="Flavin_mOase-like"/>
</dbReference>
<dbReference type="Proteomes" id="UP001254608">
    <property type="component" value="Unassembled WGS sequence"/>
</dbReference>
<reference evidence="4 5" key="1">
    <citation type="submission" date="2023-09" db="EMBL/GenBank/DDBJ databases">
        <authorList>
            <person name="Rey-Velasco X."/>
        </authorList>
    </citation>
    <scope>NUCLEOTIDE SEQUENCE [LARGE SCALE GENOMIC DNA]</scope>
    <source>
        <strain evidence="4 5">W345</strain>
    </source>
</reference>
<dbReference type="SUPFAM" id="SSF51905">
    <property type="entry name" value="FAD/NAD(P)-binding domain"/>
    <property type="match status" value="1"/>
</dbReference>
<dbReference type="PANTHER" id="PTHR42877:SF4">
    <property type="entry name" value="FAD_NAD(P)-BINDING DOMAIN-CONTAINING PROTEIN-RELATED"/>
    <property type="match status" value="1"/>
</dbReference>
<sequence>MNAPVPAPSFAPGEHCGSALRTPRIIILGAGMSGLLTGIRLRRAGIENFTIYEKATEVGGTWRENRYPGLACDVPAHYYTYSFEPNPDWQHRFARGPEIQNYLRRVADKYDLRRHIIFGEEGVDAHFDGRRWQLRLRSGREDSAEFLIAACGFLHHPREPEIPGLDSFAGARFHSARWDDSVDLHGKRIGMIGTGSTGAQITCSVSRLPCQLKVFQRTAQWVFPLPDREYPLVERELVTEFPGLARFAYRVYDELFDALFSRAMIRPGIQRRLVEAACHWNLRRVRDPELRRRLTPDYQPMCKRIIMSWEYYEAMQRSTVELVTDGIERIVPEGVVTQDGRTHPLDVLILATGFKTHEYVRPMELTNAQGQTLSAAWEARGPHAYCSLAIPGFPNFFLLGGPHSPLANGSVILYTEALVDYVTQCIALYRRGEFDTLAPTRAATDAFCEGLRRNMAGTVWVTGCQNWYIGKDGLPEVWPRRPREFNALLARPRLEDFELSRTPQAA</sequence>
<keyword evidence="1" id="KW-0285">Flavoprotein</keyword>
<dbReference type="EC" id="1.14.13.-" evidence="4"/>
<evidence type="ECO:0000256" key="3">
    <source>
        <dbReference type="ARBA" id="ARBA00023002"/>
    </source>
</evidence>
<dbReference type="GO" id="GO:0016491">
    <property type="term" value="F:oxidoreductase activity"/>
    <property type="evidence" value="ECO:0007669"/>
    <property type="project" value="UniProtKB-KW"/>
</dbReference>
<organism evidence="4 5">
    <name type="scientific">Banduia mediterranea</name>
    <dbReference type="NCBI Taxonomy" id="3075609"/>
    <lineage>
        <taxon>Bacteria</taxon>
        <taxon>Pseudomonadati</taxon>
        <taxon>Pseudomonadota</taxon>
        <taxon>Gammaproteobacteria</taxon>
        <taxon>Nevskiales</taxon>
        <taxon>Algiphilaceae</taxon>
        <taxon>Banduia</taxon>
    </lineage>
</organism>
<dbReference type="Gene3D" id="3.50.50.60">
    <property type="entry name" value="FAD/NAD(P)-binding domain"/>
    <property type="match status" value="2"/>
</dbReference>
<dbReference type="RefSeq" id="WP_311363571.1">
    <property type="nucleotide sequence ID" value="NZ_JAVRIC010000002.1"/>
</dbReference>
<comment type="caution">
    <text evidence="4">The sequence shown here is derived from an EMBL/GenBank/DDBJ whole genome shotgun (WGS) entry which is preliminary data.</text>
</comment>
<dbReference type="InterPro" id="IPR051209">
    <property type="entry name" value="FAD-bind_Monooxygenase_sf"/>
</dbReference>
<gene>
    <name evidence="4" type="ORF">RM530_02220</name>
</gene>
<protein>
    <submittedName>
        <fullName evidence="4">NAD(P)/FAD-dependent oxidoreductase</fullName>
        <ecNumber evidence="4">1.14.13.-</ecNumber>
    </submittedName>
</protein>
<dbReference type="PANTHER" id="PTHR42877">
    <property type="entry name" value="L-ORNITHINE N(5)-MONOOXYGENASE-RELATED"/>
    <property type="match status" value="1"/>
</dbReference>
<keyword evidence="2" id="KW-0274">FAD</keyword>
<name>A0ABU2WGG0_9GAMM</name>
<evidence type="ECO:0000256" key="2">
    <source>
        <dbReference type="ARBA" id="ARBA00022827"/>
    </source>
</evidence>
<evidence type="ECO:0000313" key="5">
    <source>
        <dbReference type="Proteomes" id="UP001254608"/>
    </source>
</evidence>
<evidence type="ECO:0000256" key="1">
    <source>
        <dbReference type="ARBA" id="ARBA00022630"/>
    </source>
</evidence>
<evidence type="ECO:0000313" key="4">
    <source>
        <dbReference type="EMBL" id="MDT0496182.1"/>
    </source>
</evidence>
<dbReference type="EMBL" id="JAVRIC010000002">
    <property type="protein sequence ID" value="MDT0496182.1"/>
    <property type="molecule type" value="Genomic_DNA"/>
</dbReference>
<dbReference type="InterPro" id="IPR036188">
    <property type="entry name" value="FAD/NAD-bd_sf"/>
</dbReference>
<proteinExistence type="predicted"/>
<accession>A0ABU2WGG0</accession>
<dbReference type="Pfam" id="PF00743">
    <property type="entry name" value="FMO-like"/>
    <property type="match status" value="1"/>
</dbReference>